<name>A0A8H3SAW5_9EURO</name>
<accession>A0A8H3SAW5</accession>
<evidence type="ECO:0000313" key="3">
    <source>
        <dbReference type="Proteomes" id="UP000465221"/>
    </source>
</evidence>
<organism evidence="2 3">
    <name type="scientific">Aspergillus udagawae</name>
    <dbReference type="NCBI Taxonomy" id="91492"/>
    <lineage>
        <taxon>Eukaryota</taxon>
        <taxon>Fungi</taxon>
        <taxon>Dikarya</taxon>
        <taxon>Ascomycota</taxon>
        <taxon>Pezizomycotina</taxon>
        <taxon>Eurotiomycetes</taxon>
        <taxon>Eurotiomycetidae</taxon>
        <taxon>Eurotiales</taxon>
        <taxon>Aspergillaceae</taxon>
        <taxon>Aspergillus</taxon>
        <taxon>Aspergillus subgen. Fumigati</taxon>
    </lineage>
</organism>
<gene>
    <name evidence="2" type="ORF">IFM46972_10109</name>
</gene>
<evidence type="ECO:0000256" key="1">
    <source>
        <dbReference type="SAM" id="MobiDB-lite"/>
    </source>
</evidence>
<feature type="region of interest" description="Disordered" evidence="1">
    <location>
        <begin position="122"/>
        <end position="155"/>
    </location>
</feature>
<comment type="caution">
    <text evidence="2">The sequence shown here is derived from an EMBL/GenBank/DDBJ whole genome shotgun (WGS) entry which is preliminary data.</text>
</comment>
<dbReference type="Proteomes" id="UP000465221">
    <property type="component" value="Unassembled WGS sequence"/>
</dbReference>
<protein>
    <submittedName>
        <fullName evidence="2">Uncharacterized protein</fullName>
    </submittedName>
</protein>
<dbReference type="EMBL" id="BLKC01000117">
    <property type="protein sequence ID" value="GFF54792.1"/>
    <property type="molecule type" value="Genomic_DNA"/>
</dbReference>
<reference evidence="2 3" key="1">
    <citation type="submission" date="2020-01" db="EMBL/GenBank/DDBJ databases">
        <title>Draft genome sequence of Aspergillus udagawae IFM 46972.</title>
        <authorList>
            <person name="Takahashi H."/>
            <person name="Yaguchi T."/>
        </authorList>
    </citation>
    <scope>NUCLEOTIDE SEQUENCE [LARGE SCALE GENOMIC DNA]</scope>
    <source>
        <strain evidence="2 3">IFM 46972</strain>
    </source>
</reference>
<sequence length="155" mass="17410">MARAAWLFSAIKWDWLRPKFIGTLQANRDQRDTLFSKIPERLIPDCTCNISLHHESLPNDHNPLVPSQSTYPQDSLERKSKNIIVEAATAAADETNSLRAVDLVVLVSMLVEVHLHLTEEHSQDIHDGKEDDDLGGCMKEEDQAGVFGHRGLESD</sequence>
<proteinExistence type="predicted"/>
<dbReference type="AlphaFoldDB" id="A0A8H3SAW5"/>
<evidence type="ECO:0000313" key="2">
    <source>
        <dbReference type="EMBL" id="GFF54792.1"/>
    </source>
</evidence>